<accession>L9LAV9</accession>
<dbReference type="EMBL" id="KB320447">
    <property type="protein sequence ID" value="ELW72071.1"/>
    <property type="molecule type" value="Genomic_DNA"/>
</dbReference>
<gene>
    <name evidence="2" type="ORF">TREES_T100006194</name>
</gene>
<reference evidence="3" key="2">
    <citation type="journal article" date="2013" name="Nat. Commun.">
        <title>Genome of the Chinese tree shrew.</title>
        <authorList>
            <person name="Fan Y."/>
            <person name="Huang Z.Y."/>
            <person name="Cao C.C."/>
            <person name="Chen C.S."/>
            <person name="Chen Y.X."/>
            <person name="Fan D.D."/>
            <person name="He J."/>
            <person name="Hou H.L."/>
            <person name="Hu L."/>
            <person name="Hu X.T."/>
            <person name="Jiang X.T."/>
            <person name="Lai R."/>
            <person name="Lang Y.S."/>
            <person name="Liang B."/>
            <person name="Liao S.G."/>
            <person name="Mu D."/>
            <person name="Ma Y.Y."/>
            <person name="Niu Y.Y."/>
            <person name="Sun X.Q."/>
            <person name="Xia J.Q."/>
            <person name="Xiao J."/>
            <person name="Xiong Z.Q."/>
            <person name="Xu L."/>
            <person name="Yang L."/>
            <person name="Zhang Y."/>
            <person name="Zhao W."/>
            <person name="Zhao X.D."/>
            <person name="Zheng Y.T."/>
            <person name="Zhou J.M."/>
            <person name="Zhu Y.B."/>
            <person name="Zhang G.J."/>
            <person name="Wang J."/>
            <person name="Yao Y.G."/>
        </authorList>
    </citation>
    <scope>NUCLEOTIDE SEQUENCE [LARGE SCALE GENOMIC DNA]</scope>
</reference>
<dbReference type="Proteomes" id="UP000011518">
    <property type="component" value="Unassembled WGS sequence"/>
</dbReference>
<name>L9LAV9_TUPCH</name>
<dbReference type="STRING" id="246437.L9LAV9"/>
<feature type="compositionally biased region" description="Acidic residues" evidence="1">
    <location>
        <begin position="70"/>
        <end position="82"/>
    </location>
</feature>
<sequence length="126" mass="14436">MPSDVKELVLDNCWLNEGKIEGLTDEVEELIFLSCSPSSRPGPQEAPDSDTEGYLESLDNNEEDKKEDKEESEEDMSEEEKEEGYNDREIDNEDEDLGKKKVVRSENENLKEKTMEQPILNIPIVV</sequence>
<reference evidence="3" key="1">
    <citation type="submission" date="2012-07" db="EMBL/GenBank/DDBJ databases">
        <title>Genome of the Chinese tree shrew, a rising model animal genetically related to primates.</title>
        <authorList>
            <person name="Zhang G."/>
            <person name="Fan Y."/>
            <person name="Yao Y."/>
            <person name="Huang Z."/>
        </authorList>
    </citation>
    <scope>NUCLEOTIDE SEQUENCE [LARGE SCALE GENOMIC DNA]</scope>
</reference>
<evidence type="ECO:0000313" key="3">
    <source>
        <dbReference type="Proteomes" id="UP000011518"/>
    </source>
</evidence>
<evidence type="ECO:0000313" key="2">
    <source>
        <dbReference type="EMBL" id="ELW72071.1"/>
    </source>
</evidence>
<proteinExistence type="predicted"/>
<feature type="region of interest" description="Disordered" evidence="1">
    <location>
        <begin position="35"/>
        <end position="111"/>
    </location>
</feature>
<feature type="compositionally biased region" description="Basic and acidic residues" evidence="1">
    <location>
        <begin position="97"/>
        <end position="111"/>
    </location>
</feature>
<protein>
    <submittedName>
        <fullName evidence="2">Acidic leucine-rich nuclear phosphoprotein 32 family member A</fullName>
    </submittedName>
</protein>
<dbReference type="InParanoid" id="L9LAV9"/>
<dbReference type="AlphaFoldDB" id="L9LAV9"/>
<evidence type="ECO:0000256" key="1">
    <source>
        <dbReference type="SAM" id="MobiDB-lite"/>
    </source>
</evidence>
<organism evidence="2 3">
    <name type="scientific">Tupaia chinensis</name>
    <name type="common">Chinese tree shrew</name>
    <name type="synonym">Tupaia belangeri chinensis</name>
    <dbReference type="NCBI Taxonomy" id="246437"/>
    <lineage>
        <taxon>Eukaryota</taxon>
        <taxon>Metazoa</taxon>
        <taxon>Chordata</taxon>
        <taxon>Craniata</taxon>
        <taxon>Vertebrata</taxon>
        <taxon>Euteleostomi</taxon>
        <taxon>Mammalia</taxon>
        <taxon>Eutheria</taxon>
        <taxon>Euarchontoglires</taxon>
        <taxon>Scandentia</taxon>
        <taxon>Tupaiidae</taxon>
        <taxon>Tupaia</taxon>
    </lineage>
</organism>
<keyword evidence="3" id="KW-1185">Reference proteome</keyword>